<keyword evidence="5" id="KW-1185">Reference proteome</keyword>
<comment type="caution">
    <text evidence="4">The sequence shown here is derived from an EMBL/GenBank/DDBJ whole genome shotgun (WGS) entry which is preliminary data.</text>
</comment>
<accession>A0ABW8R9Y7</accession>
<reference evidence="4 5" key="1">
    <citation type="submission" date="2024-11" db="EMBL/GenBank/DDBJ databases">
        <authorList>
            <person name="Lucas J.A."/>
        </authorList>
    </citation>
    <scope>NUCLEOTIDE SEQUENCE [LARGE SCALE GENOMIC DNA]</scope>
    <source>
        <strain evidence="4 5">Z 5.4</strain>
    </source>
</reference>
<evidence type="ECO:0000259" key="2">
    <source>
        <dbReference type="Pfam" id="PF12245"/>
    </source>
</evidence>
<keyword evidence="1" id="KW-0812">Transmembrane</keyword>
<sequence>MGQLINKSYKHNKWLVWTSLTIFLLIFAFIFTSHVLSQNDTSRSIKFNGKTWDIDKEPKPEWYTNQNDTVTFSVDLKEDYQNYLSSLEKPKEDETVEPAPVPADVEQPFTVAASYDGKAANTIKVSKVLDAAAVFHGEYKVEITLPAKSDSGLDVTVDFAENTWGFTAKPAAFRIERDTVKPKISLSGINQSIYTENDGLVVLNLEVEEKNFSQKDVSVLVVLDEEGEGKPVEINWDKENERLGHMEFPQSGKYDVTAFLRDKAGNESDKDHVSFTINKDEPKMSGFESKGFYHDDVTIKFEDDGRIMKAQANLVRTHNGERFDHVVDFTPKLFGYVKRTAYLTMSEEGHYEGTATITDNQGKEFTYPLSFTIDKNAPAITVLGVENQQKYNEKKTVEISITEDQQLNTEATEMMMMKKSIGGKTEAIPLTPNFSADSKTASFKQGFEDGLYELTISTSDIAGNMANQKVRFTIDSQKPELEVTVGGKALLDKQVVDNGSFSVKAADLTLDLSKTVLTLNQKNTALQLDESRTIATLKQETTLADGDYELSFSSIDGLEHSQSIGPLAFVVDTKAPEVSLTGIEPAAFVKNGTLTIEVKEKNYHTNHVSYKVEKRDGYGHYTDFADDRFAKWGNTGETSTIALPFGNSETTDNSYDGQYRVTVTVKDAAGHEVVKTVEFTIDSTAPVVNTDLSADFNGSHYGQKGTISIIVNEPQVNFDTKDVFIAVRKKNGEDYVPVDSVAGTWTQSPASSVYTILFAQEDQNEGDYQIIIDAKDKAGNAAEQKSILFTIDHTVPVVSIDPVFADKRYFNKNTDFHFKISDTNLQLTGNDLAVSKDGSIFSKAGQLELLAGTKDTGVGAYTFTEDGDYSVTLASSDKAGNVSVQEKREFILDKTPPRLTITGVDTSAGNYRYYPEGKQVSIAVEDRNFSARDIELAVTKDGKAISLGEWKKVYEETKVNPYLLVKSQITKVMAEDGKYTISLGLTDKAGNRSVIPPFGFTIDQTKPTIDIKGVENNAYYNTDKQVDVTIKDKNLKQNTIKVTRDGSSYNAGSFQVSGETAALSHTFSKEGKYEVVVEAIDQAGNSFSRKVTFTIDKTKPVITPKIKGEKTVIQDGQFMNKIFTPQFVLDQPEDTIVSVTLNGGADIKNQIPIAATEMEYRYHVAAKDKAGNEAALDISFILDTTRPTLTIKGVWDHFFNKNVAPTVVYKDRYLDEGNSTVTLNGKPFQNGQKLENEQDYVLKANIIDQAKNIHARTVVFTIDKTAPVITVKLKEPINDQYFNKNIIPDFVIDENSEYDIISLTLDGEPYTVGTPIETEGKHVLFLEVKDMAGNIKQMSVEFIIDKTKPNVVYEGVKRDKKYYEAVTVGIRLDHPEDTIKSITVNGEPFTGDAVTRNGAQVIKTTLKEIKPYQIKVVAADKAGNEIASTIPFEIVEKSALVKIYENKPLFAGTLASGLLLLTAGGVVLIRRRKVEEDK</sequence>
<feature type="domain" description="Ig-like" evidence="2">
    <location>
        <begin position="976"/>
        <end position="1003"/>
    </location>
</feature>
<dbReference type="Proteomes" id="UP001623041">
    <property type="component" value="Unassembled WGS sequence"/>
</dbReference>
<dbReference type="PANTHER" id="PTHR14795">
    <property type="entry name" value="HELICASE RELATED"/>
    <property type="match status" value="1"/>
</dbReference>
<dbReference type="EMBL" id="JBJHQH010000001">
    <property type="protein sequence ID" value="MFK9090266.1"/>
    <property type="molecule type" value="Genomic_DNA"/>
</dbReference>
<keyword evidence="1" id="KW-1133">Transmembrane helix</keyword>
<dbReference type="RefSeq" id="WP_406578961.1">
    <property type="nucleotide sequence ID" value="NZ_JBJHQH010000001.1"/>
</dbReference>
<protein>
    <submittedName>
        <fullName evidence="4">Ig-like domain-containing protein</fullName>
    </submittedName>
</protein>
<feature type="transmembrane region" description="Helical" evidence="1">
    <location>
        <begin position="1449"/>
        <end position="1469"/>
    </location>
</feature>
<feature type="transmembrane region" description="Helical" evidence="1">
    <location>
        <begin position="14"/>
        <end position="36"/>
    </location>
</feature>
<proteinExistence type="predicted"/>
<dbReference type="PANTHER" id="PTHR14795:SF0">
    <property type="entry name" value="TRANSMEMBRANE PROTEIN 62"/>
    <property type="match status" value="1"/>
</dbReference>
<dbReference type="Pfam" id="PF13750">
    <property type="entry name" value="Big_3_3"/>
    <property type="match status" value="1"/>
</dbReference>
<feature type="domain" description="Ig-like" evidence="3">
    <location>
        <begin position="754"/>
        <end position="815"/>
    </location>
</feature>
<evidence type="ECO:0000313" key="5">
    <source>
        <dbReference type="Proteomes" id="UP001623041"/>
    </source>
</evidence>
<evidence type="ECO:0000313" key="4">
    <source>
        <dbReference type="EMBL" id="MFK9090266.1"/>
    </source>
</evidence>
<dbReference type="InterPro" id="IPR013783">
    <property type="entry name" value="Ig-like_fold"/>
</dbReference>
<keyword evidence="1" id="KW-0472">Membrane</keyword>
<organism evidence="4 5">
    <name type="scientific">Bacillus salipaludis</name>
    <dbReference type="NCBI Taxonomy" id="2547811"/>
    <lineage>
        <taxon>Bacteria</taxon>
        <taxon>Bacillati</taxon>
        <taxon>Bacillota</taxon>
        <taxon>Bacilli</taxon>
        <taxon>Bacillales</taxon>
        <taxon>Bacillaceae</taxon>
        <taxon>Bacillus</taxon>
    </lineage>
</organism>
<name>A0ABW8R9Y7_9BACI</name>
<dbReference type="Gene3D" id="2.60.40.10">
    <property type="entry name" value="Immunoglobulins"/>
    <property type="match status" value="3"/>
</dbReference>
<gene>
    <name evidence="4" type="ORF">ACJEBI_02055</name>
</gene>
<dbReference type="Pfam" id="PF12245">
    <property type="entry name" value="Big_3_2"/>
    <property type="match status" value="1"/>
</dbReference>
<evidence type="ECO:0000256" key="1">
    <source>
        <dbReference type="SAM" id="Phobius"/>
    </source>
</evidence>
<evidence type="ECO:0000259" key="3">
    <source>
        <dbReference type="Pfam" id="PF13750"/>
    </source>
</evidence>
<dbReference type="InterPro" id="IPR022038">
    <property type="entry name" value="Ig-like_bact"/>
</dbReference>